<evidence type="ECO:0000256" key="1">
    <source>
        <dbReference type="SAM" id="Phobius"/>
    </source>
</evidence>
<dbReference type="VEuPathDB" id="PlasmoDB:PGAL8A_00050900"/>
<evidence type="ECO:0000313" key="2">
    <source>
        <dbReference type="EMBL" id="CRG98074.1"/>
    </source>
</evidence>
<organism evidence="2 3">
    <name type="scientific">Plasmodium gallinaceum</name>
    <dbReference type="NCBI Taxonomy" id="5849"/>
    <lineage>
        <taxon>Eukaryota</taxon>
        <taxon>Sar</taxon>
        <taxon>Alveolata</taxon>
        <taxon>Apicomplexa</taxon>
        <taxon>Aconoidasida</taxon>
        <taxon>Haemosporida</taxon>
        <taxon>Plasmodiidae</taxon>
        <taxon>Plasmodium</taxon>
        <taxon>Plasmodium (Haemamoeba)</taxon>
    </lineage>
</organism>
<name>A0A1J1H3Z5_PLAGA</name>
<evidence type="ECO:0000313" key="3">
    <source>
        <dbReference type="Proteomes" id="UP000220797"/>
    </source>
</evidence>
<dbReference type="EMBL" id="CVMV01000132">
    <property type="protein sequence ID" value="CRG98074.1"/>
    <property type="molecule type" value="Genomic_DNA"/>
</dbReference>
<accession>A0A1J1H3Z5</accession>
<comment type="caution">
    <text evidence="2">The sequence shown here is derived from an EMBL/GenBank/DDBJ whole genome shotgun (WGS) entry which is preliminary data.</text>
</comment>
<dbReference type="Proteomes" id="UP000220797">
    <property type="component" value="Unassembled WGS sequence"/>
</dbReference>
<dbReference type="OMA" id="EWSEQID"/>
<protein>
    <submittedName>
        <fullName evidence="2">Uncharacterized protein</fullName>
    </submittedName>
</protein>
<keyword evidence="1" id="KW-0812">Transmembrane</keyword>
<feature type="transmembrane region" description="Helical" evidence="1">
    <location>
        <begin position="362"/>
        <end position="387"/>
    </location>
</feature>
<dbReference type="RefSeq" id="XP_028530871.1">
    <property type="nucleotide sequence ID" value="XM_028674527.1"/>
</dbReference>
<sequence>MIEFDEIFEFLREVENTCDNFNEEEEENEKIILFINELKSYINDFSNSLKEKINKSSGTTELDLLEKINNKKKSLEKIILKEKNNFNNIKKKGILYNNDNISNLSNDINNNCMNYDNLNNDTINNYMTNNNSNNVDNTKNIEDNNSNLTIKNVEDVKNHFDEVNYNSLKNCNENFSYNNDINNIIIKTKKNKEKEETKKSISFNLNNINMSNLNGYNNIKGVKIEEEITSENSKKTLLTDEEKIYTTNLENCQILKDDIIKEWSNHIDEYDNLLYEYTYEYKKNHVRKKMEKKNKINFFSENIDEELCLLAQEMKENVLTYREIIIEDNKTLEKAASKQLQNIDALEDVNKKTKKMNEGKNISFFLSLLIIAISILLFILTFFVIVFL</sequence>
<reference evidence="2" key="1">
    <citation type="submission" date="2015-04" db="EMBL/GenBank/DDBJ databases">
        <authorList>
            <consortium name="Pathogen Informatics"/>
        </authorList>
    </citation>
    <scope>NUCLEOTIDE SEQUENCE [LARGE SCALE GENOMIC DNA]</scope>
    <source>
        <strain evidence="2">8A</strain>
    </source>
</reference>
<proteinExistence type="predicted"/>
<keyword evidence="3" id="KW-1185">Reference proteome</keyword>
<dbReference type="OrthoDB" id="371948at2759"/>
<keyword evidence="1" id="KW-1133">Transmembrane helix</keyword>
<keyword evidence="1" id="KW-0472">Membrane</keyword>
<gene>
    <name evidence="2" type="ORF">PGAL8A_00050900</name>
</gene>
<dbReference type="GeneID" id="39729034"/>
<dbReference type="AlphaFoldDB" id="A0A1J1H3Z5"/>